<evidence type="ECO:0000313" key="9">
    <source>
        <dbReference type="Proteomes" id="UP000391834"/>
    </source>
</evidence>
<comment type="caution">
    <text evidence="8">The sequence shown here is derived from an EMBL/GenBank/DDBJ whole genome shotgun (WGS) entry which is preliminary data.</text>
</comment>
<gene>
    <name evidence="8" type="ORF">PbJCM13498_16880</name>
</gene>
<evidence type="ECO:0000256" key="3">
    <source>
        <dbReference type="ARBA" id="ARBA00022692"/>
    </source>
</evidence>
<feature type="transmembrane region" description="Helical" evidence="6">
    <location>
        <begin position="393"/>
        <end position="414"/>
    </location>
</feature>
<keyword evidence="4 6" id="KW-1133">Transmembrane helix</keyword>
<keyword evidence="5 6" id="KW-0472">Membrane</keyword>
<dbReference type="Pfam" id="PF07690">
    <property type="entry name" value="MFS_1"/>
    <property type="match status" value="2"/>
</dbReference>
<dbReference type="EMBL" id="BLAX01000001">
    <property type="protein sequence ID" value="GET32825.1"/>
    <property type="molecule type" value="Genomic_DNA"/>
</dbReference>
<feature type="transmembrane region" description="Helical" evidence="6">
    <location>
        <begin position="103"/>
        <end position="124"/>
    </location>
</feature>
<dbReference type="PANTHER" id="PTHR19432:SF35">
    <property type="entry name" value="SOLUTE CARRIER FAMILY 45 MEMBER 3 ISOFORM X1"/>
    <property type="match status" value="1"/>
</dbReference>
<evidence type="ECO:0000259" key="7">
    <source>
        <dbReference type="PROSITE" id="PS50850"/>
    </source>
</evidence>
<feature type="transmembrane region" description="Helical" evidence="6">
    <location>
        <begin position="426"/>
        <end position="446"/>
    </location>
</feature>
<evidence type="ECO:0000256" key="2">
    <source>
        <dbReference type="ARBA" id="ARBA00022448"/>
    </source>
</evidence>
<evidence type="ECO:0000256" key="5">
    <source>
        <dbReference type="ARBA" id="ARBA00023136"/>
    </source>
</evidence>
<evidence type="ECO:0000256" key="4">
    <source>
        <dbReference type="ARBA" id="ARBA00022989"/>
    </source>
</evidence>
<dbReference type="Gene3D" id="1.20.1250.20">
    <property type="entry name" value="MFS general substrate transporter like domains"/>
    <property type="match status" value="2"/>
</dbReference>
<dbReference type="InterPro" id="IPR020846">
    <property type="entry name" value="MFS_dom"/>
</dbReference>
<feature type="transmembrane region" description="Helical" evidence="6">
    <location>
        <begin position="80"/>
        <end position="97"/>
    </location>
</feature>
<keyword evidence="3 6" id="KW-0812">Transmembrane</keyword>
<evidence type="ECO:0000313" key="8">
    <source>
        <dbReference type="EMBL" id="GET32825.1"/>
    </source>
</evidence>
<feature type="transmembrane region" description="Helical" evidence="6">
    <location>
        <begin position="305"/>
        <end position="324"/>
    </location>
</feature>
<dbReference type="AlphaFoldDB" id="A0A5M4AY34"/>
<feature type="transmembrane region" description="Helical" evidence="6">
    <location>
        <begin position="145"/>
        <end position="168"/>
    </location>
</feature>
<evidence type="ECO:0000256" key="6">
    <source>
        <dbReference type="SAM" id="Phobius"/>
    </source>
</evidence>
<dbReference type="GO" id="GO:0022857">
    <property type="term" value="F:transmembrane transporter activity"/>
    <property type="evidence" value="ECO:0007669"/>
    <property type="project" value="InterPro"/>
</dbReference>
<keyword evidence="8" id="KW-0762">Sugar transport</keyword>
<feature type="domain" description="Major facilitator superfamily (MFS) profile" evidence="7">
    <location>
        <begin position="256"/>
        <end position="457"/>
    </location>
</feature>
<dbReference type="PANTHER" id="PTHR19432">
    <property type="entry name" value="SUGAR TRANSPORTER"/>
    <property type="match status" value="1"/>
</dbReference>
<organism evidence="8 9">
    <name type="scientific">Prolixibacter bellariivorans</name>
    <dbReference type="NCBI Taxonomy" id="314319"/>
    <lineage>
        <taxon>Bacteria</taxon>
        <taxon>Pseudomonadati</taxon>
        <taxon>Bacteroidota</taxon>
        <taxon>Bacteroidia</taxon>
        <taxon>Marinilabiliales</taxon>
        <taxon>Prolixibacteraceae</taxon>
        <taxon>Prolixibacter</taxon>
    </lineage>
</organism>
<protein>
    <submittedName>
        <fullName evidence="8">Sugar transporter</fullName>
    </submittedName>
</protein>
<dbReference type="RefSeq" id="WP_025862693.1">
    <property type="nucleotide sequence ID" value="NZ_BLAX01000001.1"/>
</dbReference>
<feature type="transmembrane region" description="Helical" evidence="6">
    <location>
        <begin position="360"/>
        <end position="381"/>
    </location>
</feature>
<feature type="transmembrane region" description="Helical" evidence="6">
    <location>
        <begin position="12"/>
        <end position="29"/>
    </location>
</feature>
<reference evidence="8 9" key="1">
    <citation type="submission" date="2019-10" db="EMBL/GenBank/DDBJ databases">
        <title>Prolixibacter strains distinguished by the presence of nitrate reductase genes were adept at nitrate-dependent anaerobic corrosion of metallic iron and carbon steel.</title>
        <authorList>
            <person name="Iino T."/>
            <person name="Shono N."/>
            <person name="Ito K."/>
            <person name="Nakamura R."/>
            <person name="Sueoka K."/>
            <person name="Harayama S."/>
            <person name="Ohkuma M."/>
        </authorList>
    </citation>
    <scope>NUCLEOTIDE SEQUENCE [LARGE SCALE GENOMIC DNA]</scope>
    <source>
        <strain evidence="8 9">JCM 13498</strain>
    </source>
</reference>
<keyword evidence="2" id="KW-0813">Transport</keyword>
<keyword evidence="9" id="KW-1185">Reference proteome</keyword>
<comment type="subcellular location">
    <subcellularLocation>
        <location evidence="1">Membrane</location>
        <topology evidence="1">Multi-pass membrane protein</topology>
    </subcellularLocation>
</comment>
<dbReference type="Proteomes" id="UP000391834">
    <property type="component" value="Unassembled WGS sequence"/>
</dbReference>
<dbReference type="InterPro" id="IPR036259">
    <property type="entry name" value="MFS_trans_sf"/>
</dbReference>
<feature type="transmembrane region" description="Helical" evidence="6">
    <location>
        <begin position="257"/>
        <end position="277"/>
    </location>
</feature>
<evidence type="ECO:0000256" key="1">
    <source>
        <dbReference type="ARBA" id="ARBA00004141"/>
    </source>
</evidence>
<proteinExistence type="predicted"/>
<feature type="transmembrane region" description="Helical" evidence="6">
    <location>
        <begin position="188"/>
        <end position="208"/>
    </location>
</feature>
<accession>A0A5M4AY34</accession>
<dbReference type="InterPro" id="IPR011701">
    <property type="entry name" value="MFS"/>
</dbReference>
<dbReference type="PROSITE" id="PS50850">
    <property type="entry name" value="MFS"/>
    <property type="match status" value="1"/>
</dbReference>
<name>A0A5M4AY34_9BACT</name>
<dbReference type="SUPFAM" id="SSF103473">
    <property type="entry name" value="MFS general substrate transporter"/>
    <property type="match status" value="1"/>
</dbReference>
<dbReference type="OrthoDB" id="7584869at2"/>
<feature type="transmembrane region" description="Helical" evidence="6">
    <location>
        <begin position="336"/>
        <end position="354"/>
    </location>
</feature>
<dbReference type="GO" id="GO:0016020">
    <property type="term" value="C:membrane"/>
    <property type="evidence" value="ECO:0007669"/>
    <property type="project" value="UniProtKB-SubCell"/>
</dbReference>
<sequence>MAKKPRLNFWQIWNVSFGFLGVQIGFSLQNANVSRILSNLGADLHSLSFFWLAAPLMGLIVQPIVGAASDRTWNRLGRRGPYIFGGALVATIAMWLMPNASALVAIIPPIIFGAMMFALMDGSFNITMQPFRALVADMVPEEQRTLGYSIQSFLINAGAVIGSVLPYFLTNILHVRNTAPSGEVPPSVIWSFYIGGGILLASVLWTVFRTKEYPPEEYCEQNDLDYEVWQNAKTEKKSLLTNLKNFFELFVKMPKTMAQLAIVQFFSWFALYLMWVYTTPAVAQHVYGTPIGDSSSAAYNEAGNWVGILFGAYSLFAALFSIVMTKIASVIGRKSTYSLALALGGIGYISMYFLNTPNSLLISMVGIGIAWAAILAMPYSLLSDALPADKMGVYMGIFNFTIAGPQIISGIVGATLVRDIFGNHAIYMMIICGVSMLLGAATVFFVKVKKHEVLTIE</sequence>
<feature type="transmembrane region" description="Helical" evidence="6">
    <location>
        <begin position="49"/>
        <end position="68"/>
    </location>
</feature>